<dbReference type="Proteomes" id="UP001168098">
    <property type="component" value="Unassembled WGS sequence"/>
</dbReference>
<dbReference type="PANTHER" id="PTHR23310:SF62">
    <property type="entry name" value="ACYL-COA BINDING PROTEIN 1, ISOFORM A"/>
    <property type="match status" value="1"/>
</dbReference>
<dbReference type="GO" id="GO:0000062">
    <property type="term" value="F:fatty-acyl-CoA binding"/>
    <property type="evidence" value="ECO:0007669"/>
    <property type="project" value="InterPro"/>
</dbReference>
<dbReference type="GO" id="GO:0006631">
    <property type="term" value="P:fatty acid metabolic process"/>
    <property type="evidence" value="ECO:0007669"/>
    <property type="project" value="TreeGrafter"/>
</dbReference>
<dbReference type="InterPro" id="IPR035984">
    <property type="entry name" value="Acyl-CoA-binding_sf"/>
</dbReference>
<comment type="similarity">
    <text evidence="1">Belongs to the ACBP family.</text>
</comment>
<dbReference type="AlphaFoldDB" id="A0AA39AH81"/>
<feature type="domain" description="ACB" evidence="3">
    <location>
        <begin position="28"/>
        <end position="113"/>
    </location>
</feature>
<evidence type="ECO:0000313" key="5">
    <source>
        <dbReference type="Proteomes" id="UP001168098"/>
    </source>
</evidence>
<dbReference type="PANTHER" id="PTHR23310">
    <property type="entry name" value="ACYL-COA-BINDING PROTEIN, ACBP"/>
    <property type="match status" value="1"/>
</dbReference>
<dbReference type="Gene3D" id="1.20.80.10">
    <property type="match status" value="1"/>
</dbReference>
<dbReference type="PRINTS" id="PR00689">
    <property type="entry name" value="ACOABINDINGP"/>
</dbReference>
<dbReference type="Pfam" id="PF00887">
    <property type="entry name" value="ACBP"/>
    <property type="match status" value="1"/>
</dbReference>
<name>A0AA39AH81_VITRO</name>
<dbReference type="PROSITE" id="PS00880">
    <property type="entry name" value="ACB_1"/>
    <property type="match status" value="1"/>
</dbReference>
<protein>
    <recommendedName>
        <fullName evidence="3">ACB domain-containing protein</fullName>
    </recommendedName>
</protein>
<dbReference type="EMBL" id="JARBHA010000002">
    <property type="protein sequence ID" value="KAJ9707595.1"/>
    <property type="molecule type" value="Genomic_DNA"/>
</dbReference>
<accession>A0AA39AH81</accession>
<sequence length="116" mass="13149">MVEYLEGEVKVKIGIAILNHRYSIEMGLKEEFEEYAEKAKTLPENTTNENKLILYGLYKQATVGNVNTSRPGMFNMRDRAKWDAWKAVEGKSTEEAMNDYITKVKQLLEEAAAAAA</sequence>
<dbReference type="InterPro" id="IPR014352">
    <property type="entry name" value="FERM/acyl-CoA-bd_prot_sf"/>
</dbReference>
<dbReference type="InterPro" id="IPR022408">
    <property type="entry name" value="Acyl-CoA-binding_prot_CS"/>
</dbReference>
<dbReference type="PROSITE" id="PS51228">
    <property type="entry name" value="ACB_2"/>
    <property type="match status" value="1"/>
</dbReference>
<dbReference type="InterPro" id="IPR000582">
    <property type="entry name" value="Acyl-CoA-binding_protein"/>
</dbReference>
<comment type="caution">
    <text evidence="4">The sequence shown here is derived from an EMBL/GenBank/DDBJ whole genome shotgun (WGS) entry which is preliminary data.</text>
</comment>
<dbReference type="SUPFAM" id="SSF47027">
    <property type="entry name" value="Acyl-CoA binding protein"/>
    <property type="match status" value="1"/>
</dbReference>
<keyword evidence="2" id="KW-0446">Lipid-binding</keyword>
<keyword evidence="5" id="KW-1185">Reference proteome</keyword>
<proteinExistence type="inferred from homology"/>
<evidence type="ECO:0000256" key="1">
    <source>
        <dbReference type="ARBA" id="ARBA00005567"/>
    </source>
</evidence>
<gene>
    <name evidence="4" type="ORF">PVL29_002571</name>
</gene>
<dbReference type="FunFam" id="1.20.80.10:FF:000010">
    <property type="entry name" value="Acyl-CoA-binding domain-containing protein 5"/>
    <property type="match status" value="1"/>
</dbReference>
<evidence type="ECO:0000313" key="4">
    <source>
        <dbReference type="EMBL" id="KAJ9707595.1"/>
    </source>
</evidence>
<evidence type="ECO:0000259" key="3">
    <source>
        <dbReference type="PROSITE" id="PS51228"/>
    </source>
</evidence>
<dbReference type="CDD" id="cd00435">
    <property type="entry name" value="ACBP"/>
    <property type="match status" value="1"/>
</dbReference>
<organism evidence="4 5">
    <name type="scientific">Vitis rotundifolia</name>
    <name type="common">Muscadine grape</name>
    <dbReference type="NCBI Taxonomy" id="103349"/>
    <lineage>
        <taxon>Eukaryota</taxon>
        <taxon>Viridiplantae</taxon>
        <taxon>Streptophyta</taxon>
        <taxon>Embryophyta</taxon>
        <taxon>Tracheophyta</taxon>
        <taxon>Spermatophyta</taxon>
        <taxon>Magnoliopsida</taxon>
        <taxon>eudicotyledons</taxon>
        <taxon>Gunneridae</taxon>
        <taxon>Pentapetalae</taxon>
        <taxon>rosids</taxon>
        <taxon>Vitales</taxon>
        <taxon>Vitaceae</taxon>
        <taxon>Viteae</taxon>
        <taxon>Vitis</taxon>
    </lineage>
</organism>
<evidence type="ECO:0000256" key="2">
    <source>
        <dbReference type="ARBA" id="ARBA00023121"/>
    </source>
</evidence>
<reference evidence="4 5" key="1">
    <citation type="journal article" date="2023" name="BMC Biotechnol.">
        <title>Vitis rotundifolia cv Carlos genome sequencing.</title>
        <authorList>
            <person name="Huff M."/>
            <person name="Hulse-Kemp A."/>
            <person name="Scheffler B."/>
            <person name="Youngblood R."/>
            <person name="Simpson S."/>
            <person name="Babiker E."/>
            <person name="Staton M."/>
        </authorList>
    </citation>
    <scope>NUCLEOTIDE SEQUENCE [LARGE SCALE GENOMIC DNA]</scope>
    <source>
        <tissue evidence="4">Leaf</tissue>
    </source>
</reference>